<reference evidence="2" key="1">
    <citation type="journal article" date="2023" name="Genome Biol. Evol.">
        <title>First Whole Genome Sequence and Flow Cytometry Genome Size Data for the Lichen-Forming Fungus Ramalina farinacea (Ascomycota).</title>
        <authorList>
            <person name="Llewellyn T."/>
            <person name="Mian S."/>
            <person name="Hill R."/>
            <person name="Leitch I.J."/>
            <person name="Gaya E."/>
        </authorList>
    </citation>
    <scope>NUCLEOTIDE SEQUENCE</scope>
    <source>
        <strain evidence="2">LIQ254RAFAR</strain>
    </source>
</reference>
<proteinExistence type="predicted"/>
<evidence type="ECO:0000313" key="3">
    <source>
        <dbReference type="Proteomes" id="UP001161017"/>
    </source>
</evidence>
<dbReference type="Proteomes" id="UP001161017">
    <property type="component" value="Unassembled WGS sequence"/>
</dbReference>
<comment type="caution">
    <text evidence="2">The sequence shown here is derived from an EMBL/GenBank/DDBJ whole genome shotgun (WGS) entry which is preliminary data.</text>
</comment>
<gene>
    <name evidence="2" type="ORF">OHK93_007930</name>
</gene>
<name>A0AA43TW22_9LECA</name>
<dbReference type="AlphaFoldDB" id="A0AA43TW22"/>
<dbReference type="EMBL" id="JAPUFD010000008">
    <property type="protein sequence ID" value="MDI1488655.1"/>
    <property type="molecule type" value="Genomic_DNA"/>
</dbReference>
<feature type="region of interest" description="Disordered" evidence="1">
    <location>
        <begin position="1"/>
        <end position="22"/>
    </location>
</feature>
<sequence length="234" mass="24352">MRRQIKNELPSSTPTPDTTPRKLNDLLLSPSTMHLTITNLLLSLFSFPLLHALATSSPQFLTQTNITLPPLLPPAPNNLTLPNGLSVPGPLCFDPAAKALGPVSLESCVHTIPKIAAGLPPDIYLLPRVFKTAAAVDVKGGTKVPLTWKSGPGGCMVQVDSLAGMAGLADAAQFSLIGVAYFASLLVAECIQNEKEGVGGRFTIQDQGFFVDVRAAPVGDDVGDDGGDGTVATA</sequence>
<protein>
    <submittedName>
        <fullName evidence="2">Uncharacterized protein</fullName>
    </submittedName>
</protein>
<accession>A0AA43TW22</accession>
<organism evidence="2 3">
    <name type="scientific">Ramalina farinacea</name>
    <dbReference type="NCBI Taxonomy" id="258253"/>
    <lineage>
        <taxon>Eukaryota</taxon>
        <taxon>Fungi</taxon>
        <taxon>Dikarya</taxon>
        <taxon>Ascomycota</taxon>
        <taxon>Pezizomycotina</taxon>
        <taxon>Lecanoromycetes</taxon>
        <taxon>OSLEUM clade</taxon>
        <taxon>Lecanoromycetidae</taxon>
        <taxon>Lecanorales</taxon>
        <taxon>Lecanorineae</taxon>
        <taxon>Ramalinaceae</taxon>
        <taxon>Ramalina</taxon>
    </lineage>
</organism>
<evidence type="ECO:0000256" key="1">
    <source>
        <dbReference type="SAM" id="MobiDB-lite"/>
    </source>
</evidence>
<evidence type="ECO:0000313" key="2">
    <source>
        <dbReference type="EMBL" id="MDI1488655.1"/>
    </source>
</evidence>
<keyword evidence="3" id="KW-1185">Reference proteome</keyword>